<organism evidence="1 2">
    <name type="scientific">Rhododendron simsii</name>
    <name type="common">Sims's rhododendron</name>
    <dbReference type="NCBI Taxonomy" id="118357"/>
    <lineage>
        <taxon>Eukaryota</taxon>
        <taxon>Viridiplantae</taxon>
        <taxon>Streptophyta</taxon>
        <taxon>Embryophyta</taxon>
        <taxon>Tracheophyta</taxon>
        <taxon>Spermatophyta</taxon>
        <taxon>Magnoliopsida</taxon>
        <taxon>eudicotyledons</taxon>
        <taxon>Gunneridae</taxon>
        <taxon>Pentapetalae</taxon>
        <taxon>asterids</taxon>
        <taxon>Ericales</taxon>
        <taxon>Ericaceae</taxon>
        <taxon>Ericoideae</taxon>
        <taxon>Rhodoreae</taxon>
        <taxon>Rhododendron</taxon>
    </lineage>
</organism>
<dbReference type="Proteomes" id="UP000626092">
    <property type="component" value="Unassembled WGS sequence"/>
</dbReference>
<comment type="caution">
    <text evidence="1">The sequence shown here is derived from an EMBL/GenBank/DDBJ whole genome shotgun (WGS) entry which is preliminary data.</text>
</comment>
<dbReference type="EMBL" id="WJXA01000004">
    <property type="protein sequence ID" value="KAF7146322.1"/>
    <property type="molecule type" value="Genomic_DNA"/>
</dbReference>
<gene>
    <name evidence="1" type="ORF">RHSIM_Rhsim04G0007900</name>
</gene>
<name>A0A834LTF2_RHOSS</name>
<accession>A0A834LTF2</accession>
<dbReference type="OrthoDB" id="1751940at2759"/>
<sequence>MCRRRSPECFPIDDLLDFSNDQTFHYHRLGQHPVLLLVPSDDVAKMEWLSNFVDDSFTDFPSNSFAINVYIRPDMSSHSRSCNKRSRAAEPTIFNKAWSSSKQAGDCNSPSPSDNFGRRCKHCASEKTQSKVIHCRSA</sequence>
<keyword evidence="2" id="KW-1185">Reference proteome</keyword>
<reference evidence="1" key="1">
    <citation type="submission" date="2019-11" db="EMBL/GenBank/DDBJ databases">
        <authorList>
            <person name="Liu Y."/>
            <person name="Hou J."/>
            <person name="Li T.-Q."/>
            <person name="Guan C.-H."/>
            <person name="Wu X."/>
            <person name="Wu H.-Z."/>
            <person name="Ling F."/>
            <person name="Zhang R."/>
            <person name="Shi X.-G."/>
            <person name="Ren J.-P."/>
            <person name="Chen E.-F."/>
            <person name="Sun J.-M."/>
        </authorList>
    </citation>
    <scope>NUCLEOTIDE SEQUENCE</scope>
    <source>
        <strain evidence="1">Adult_tree_wgs_1</strain>
        <tissue evidence="1">Leaves</tissue>
    </source>
</reference>
<evidence type="ECO:0000313" key="2">
    <source>
        <dbReference type="Proteomes" id="UP000626092"/>
    </source>
</evidence>
<evidence type="ECO:0000313" key="1">
    <source>
        <dbReference type="EMBL" id="KAF7146322.1"/>
    </source>
</evidence>
<proteinExistence type="predicted"/>
<dbReference type="AlphaFoldDB" id="A0A834LTF2"/>
<protein>
    <submittedName>
        <fullName evidence="1">Uncharacterized protein</fullName>
    </submittedName>
</protein>